<protein>
    <recommendedName>
        <fullName evidence="2">UPF0145 protein HER31_04270</fullName>
    </recommendedName>
</protein>
<evidence type="ECO:0000256" key="2">
    <source>
        <dbReference type="HAMAP-Rule" id="MF_00338"/>
    </source>
</evidence>
<proteinExistence type="inferred from homology"/>
<dbReference type="InterPro" id="IPR002765">
    <property type="entry name" value="UPF0145_YbjQ-like"/>
</dbReference>
<evidence type="ECO:0000313" key="4">
    <source>
        <dbReference type="Proteomes" id="UP000501602"/>
    </source>
</evidence>
<keyword evidence="4" id="KW-1185">Reference proteome</keyword>
<sequence>MVIASISRESVVMDKITLTNIETIPGKTIVSHLGLVQGNTVRAKHVGRDFMAGLKNLVGGELVGYTELLQESREQAVERMTEQAIAIGANAVINVRFSTSSVTSGAAELFAYGTAVVVE</sequence>
<organism evidence="3 4">
    <name type="scientific">Ferrimonas lipolytica</name>
    <dbReference type="NCBI Taxonomy" id="2724191"/>
    <lineage>
        <taxon>Bacteria</taxon>
        <taxon>Pseudomonadati</taxon>
        <taxon>Pseudomonadota</taxon>
        <taxon>Gammaproteobacteria</taxon>
        <taxon>Alteromonadales</taxon>
        <taxon>Ferrimonadaceae</taxon>
        <taxon>Ferrimonas</taxon>
    </lineage>
</organism>
<dbReference type="SUPFAM" id="SSF117782">
    <property type="entry name" value="YbjQ-like"/>
    <property type="match status" value="1"/>
</dbReference>
<dbReference type="Pfam" id="PF01906">
    <property type="entry name" value="YbjQ_1"/>
    <property type="match status" value="1"/>
</dbReference>
<dbReference type="InterPro" id="IPR035439">
    <property type="entry name" value="UPF0145_dom_sf"/>
</dbReference>
<dbReference type="HAMAP" id="MF_00338">
    <property type="entry name" value="UPF0145"/>
    <property type="match status" value="1"/>
</dbReference>
<dbReference type="AlphaFoldDB" id="A0A6H1UAT3"/>
<dbReference type="EMBL" id="CP051180">
    <property type="protein sequence ID" value="QIZ76175.1"/>
    <property type="molecule type" value="Genomic_DNA"/>
</dbReference>
<dbReference type="Proteomes" id="UP000501602">
    <property type="component" value="Chromosome"/>
</dbReference>
<dbReference type="KEGG" id="fes:HER31_04270"/>
<dbReference type="PANTHER" id="PTHR34068">
    <property type="entry name" value="UPF0145 PROTEIN YBJQ"/>
    <property type="match status" value="1"/>
</dbReference>
<name>A0A6H1UAT3_9GAMM</name>
<gene>
    <name evidence="3" type="ORF">HER31_04270</name>
</gene>
<evidence type="ECO:0000313" key="3">
    <source>
        <dbReference type="EMBL" id="QIZ76175.1"/>
    </source>
</evidence>
<accession>A0A6H1UAT3</accession>
<comment type="similarity">
    <text evidence="1 2">Belongs to the UPF0145 family.</text>
</comment>
<dbReference type="Gene3D" id="3.30.110.70">
    <property type="entry name" value="Hypothetical protein apc22750. Chain B"/>
    <property type="match status" value="1"/>
</dbReference>
<reference evidence="3 4" key="1">
    <citation type="submission" date="2020-04" db="EMBL/GenBank/DDBJ databases">
        <title>Ferrimonas sp. S7 isolated from sea water.</title>
        <authorList>
            <person name="Bae S.S."/>
            <person name="Baek K."/>
        </authorList>
    </citation>
    <scope>NUCLEOTIDE SEQUENCE [LARGE SCALE GENOMIC DNA]</scope>
    <source>
        <strain evidence="3 4">S7</strain>
    </source>
</reference>
<dbReference type="PANTHER" id="PTHR34068:SF2">
    <property type="entry name" value="UPF0145 PROTEIN SCO3412"/>
    <property type="match status" value="1"/>
</dbReference>
<evidence type="ECO:0000256" key="1">
    <source>
        <dbReference type="ARBA" id="ARBA00010751"/>
    </source>
</evidence>